<gene>
    <name evidence="1" type="ORF">J2S74_002955</name>
</gene>
<accession>A0ABT9ZWH4</accession>
<dbReference type="RefSeq" id="WP_307326549.1">
    <property type="nucleotide sequence ID" value="NZ_JAUSUG010000011.1"/>
</dbReference>
<dbReference type="PRINTS" id="PR00507">
    <property type="entry name" value="N12N6MTFRASE"/>
</dbReference>
<dbReference type="SUPFAM" id="SSF53335">
    <property type="entry name" value="S-adenosyl-L-methionine-dependent methyltransferases"/>
    <property type="match status" value="1"/>
</dbReference>
<organism evidence="1 2">
    <name type="scientific">Evansella vedderi</name>
    <dbReference type="NCBI Taxonomy" id="38282"/>
    <lineage>
        <taxon>Bacteria</taxon>
        <taxon>Bacillati</taxon>
        <taxon>Bacillota</taxon>
        <taxon>Bacilli</taxon>
        <taxon>Bacillales</taxon>
        <taxon>Bacillaceae</taxon>
        <taxon>Evansella</taxon>
    </lineage>
</organism>
<evidence type="ECO:0000313" key="1">
    <source>
        <dbReference type="EMBL" id="MDQ0255573.1"/>
    </source>
</evidence>
<evidence type="ECO:0008006" key="3">
    <source>
        <dbReference type="Google" id="ProtNLM"/>
    </source>
</evidence>
<reference evidence="1 2" key="1">
    <citation type="submission" date="2023-07" db="EMBL/GenBank/DDBJ databases">
        <title>Genomic Encyclopedia of Type Strains, Phase IV (KMG-IV): sequencing the most valuable type-strain genomes for metagenomic binning, comparative biology and taxonomic classification.</title>
        <authorList>
            <person name="Goeker M."/>
        </authorList>
    </citation>
    <scope>NUCLEOTIDE SEQUENCE [LARGE SCALE GENOMIC DNA]</scope>
    <source>
        <strain evidence="1 2">DSM 9768</strain>
    </source>
</reference>
<name>A0ABT9ZWH4_9BACI</name>
<dbReference type="EMBL" id="JAUSUG010000011">
    <property type="protein sequence ID" value="MDQ0255573.1"/>
    <property type="molecule type" value="Genomic_DNA"/>
</dbReference>
<protein>
    <recommendedName>
        <fullName evidence="3">DNA methylase adenine-specific domain-containing protein</fullName>
    </recommendedName>
</protein>
<sequence length="452" mass="52425">MSLSEKLIYAFESEENFKDQLKVIEGSSTKKKISVGEKALNQFFSKLDAKDILNRQTNSQLIEAHPLYIAPPTNPISEKKFGWNRGITMKLETLIRGRWLAWFNIINKGRLDPSDNVPDCPFSDFEDKDSVNKMLEKCMNHAYAEGKRAEDFLDWVGYSLGIAWFNRKPRISDKLWSKFNEEFDITLMLMYPSDYLSHFLSEHGAKGLAGYFPTPINITQMMNKILEGDDNHHQRIQSVFEPTAGAGAMTLPSNSLNIISNDLNPLMVKAAAIQYFLYLPWALYVPQPVFGLHFSEEEQRMNTYFEFNTNTRLYCGDALIGEFTAPKDIFNENSVHIDVYVHPLDLSKREIFKYENEMSTSWDTLANEMKWEITKAQCREFSFSQVLSNPPFGKMNKFTKERIREIEEANIMFLKEREEQLKNNPPHPAVERIKEEVKIKLNEHDGQFAFVL</sequence>
<comment type="caution">
    <text evidence="1">The sequence shown here is derived from an EMBL/GenBank/DDBJ whole genome shotgun (WGS) entry which is preliminary data.</text>
</comment>
<keyword evidence="2" id="KW-1185">Reference proteome</keyword>
<evidence type="ECO:0000313" key="2">
    <source>
        <dbReference type="Proteomes" id="UP001230005"/>
    </source>
</evidence>
<proteinExistence type="predicted"/>
<dbReference type="Proteomes" id="UP001230005">
    <property type="component" value="Unassembled WGS sequence"/>
</dbReference>
<dbReference type="InterPro" id="IPR029063">
    <property type="entry name" value="SAM-dependent_MTases_sf"/>
</dbReference>
<dbReference type="Gene3D" id="3.40.50.150">
    <property type="entry name" value="Vaccinia Virus protein VP39"/>
    <property type="match status" value="1"/>
</dbReference>